<sequence>MQLPSRRALLSTVGGGLSGALAGCLDRDRTGTEAAETSTGTATARPTATEPLQTAITDGALDAHVSVHNDGDAPATVTAELRRDGTVVDERTRDVNDGVVALLFSVPEPGSYTVSASLDAGGSATHDWRVEAGYRGSLTVQVDGSGEPSFEETLVDRACATGEGTTTSLPYSIPDAPETHTRGRAELANESGDPVTVTLAVAHDSLTFFECTYELDADQTVAVEGLTATAGEYTVDVDVETGGRTVSRWRIPPDYAWPLLSITVPAEGNPLVGCGEGGDVQVAVDNATDSAVAATLALERDGQTVGEQSLDLPAGGSEDIALSTPVGDFYSLVVTADTGTASAAVVRCYCYRSVRTGVTLDAGRPRIDTGVRRCT</sequence>
<feature type="domain" description="Ig-like" evidence="1">
    <location>
        <begin position="75"/>
        <end position="153"/>
    </location>
</feature>
<comment type="caution">
    <text evidence="2">The sequence shown here is derived from an EMBL/GenBank/DDBJ whole genome shotgun (WGS) entry which is preliminary data.</text>
</comment>
<dbReference type="AlphaFoldDB" id="A0ABD6DLZ5"/>
<dbReference type="EMBL" id="JBHUDO010000003">
    <property type="protein sequence ID" value="MFD1647340.1"/>
    <property type="molecule type" value="Genomic_DNA"/>
</dbReference>
<keyword evidence="3" id="KW-1185">Reference proteome</keyword>
<evidence type="ECO:0000313" key="2">
    <source>
        <dbReference type="EMBL" id="MFD1647340.1"/>
    </source>
</evidence>
<dbReference type="Pfam" id="PF25942">
    <property type="entry name" value="Ig_halo"/>
    <property type="match status" value="2"/>
</dbReference>
<reference evidence="2 3" key="1">
    <citation type="journal article" date="2019" name="Int. J. Syst. Evol. Microbiol.">
        <title>The Global Catalogue of Microorganisms (GCM) 10K type strain sequencing project: providing services to taxonomists for standard genome sequencing and annotation.</title>
        <authorList>
            <consortium name="The Broad Institute Genomics Platform"/>
            <consortium name="The Broad Institute Genome Sequencing Center for Infectious Disease"/>
            <person name="Wu L."/>
            <person name="Ma J."/>
        </authorList>
    </citation>
    <scope>NUCLEOTIDE SEQUENCE [LARGE SCALE GENOMIC DNA]</scope>
    <source>
        <strain evidence="2 3">CGMCC 1.10390</strain>
    </source>
</reference>
<dbReference type="PROSITE" id="PS51257">
    <property type="entry name" value="PROKAR_LIPOPROTEIN"/>
    <property type="match status" value="1"/>
</dbReference>
<protein>
    <recommendedName>
        <fullName evidence="1">Ig-like domain-containing protein</fullName>
    </recommendedName>
</protein>
<organism evidence="2 3">
    <name type="scientific">Haloarchaeobius litoreus</name>
    <dbReference type="NCBI Taxonomy" id="755306"/>
    <lineage>
        <taxon>Archaea</taxon>
        <taxon>Methanobacteriati</taxon>
        <taxon>Methanobacteriota</taxon>
        <taxon>Stenosarchaea group</taxon>
        <taxon>Halobacteria</taxon>
        <taxon>Halobacteriales</taxon>
        <taxon>Halorubellaceae</taxon>
        <taxon>Haloarchaeobius</taxon>
    </lineage>
</organism>
<feature type="domain" description="Ig-like" evidence="1">
    <location>
        <begin position="196"/>
        <end position="271"/>
    </location>
</feature>
<dbReference type="InterPro" id="IPR058929">
    <property type="entry name" value="Ig_halo"/>
</dbReference>
<name>A0ABD6DLZ5_9EURY</name>
<dbReference type="Proteomes" id="UP001597034">
    <property type="component" value="Unassembled WGS sequence"/>
</dbReference>
<evidence type="ECO:0000259" key="1">
    <source>
        <dbReference type="Pfam" id="PF25942"/>
    </source>
</evidence>
<evidence type="ECO:0000313" key="3">
    <source>
        <dbReference type="Proteomes" id="UP001597034"/>
    </source>
</evidence>
<proteinExistence type="predicted"/>
<gene>
    <name evidence="2" type="ORF">ACFSBL_16755</name>
</gene>
<dbReference type="RefSeq" id="WP_256400601.1">
    <property type="nucleotide sequence ID" value="NZ_JANHJR010000003.1"/>
</dbReference>
<accession>A0ABD6DLZ5</accession>